<comment type="caution">
    <text evidence="1">The sequence shown here is derived from an EMBL/GenBank/DDBJ whole genome shotgun (WGS) entry which is preliminary data.</text>
</comment>
<dbReference type="EMBL" id="QTSX02000323">
    <property type="protein sequence ID" value="KAJ9087176.1"/>
    <property type="molecule type" value="Genomic_DNA"/>
</dbReference>
<gene>
    <name evidence="1" type="primary">HOF1_7</name>
    <name evidence="1" type="ORF">DSO57_1035709</name>
</gene>
<protein>
    <submittedName>
        <fullName evidence="1">Formin-binding protein</fullName>
    </submittedName>
</protein>
<keyword evidence="2" id="KW-1185">Reference proteome</keyword>
<organism evidence="1 2">
    <name type="scientific">Entomophthora muscae</name>
    <dbReference type="NCBI Taxonomy" id="34485"/>
    <lineage>
        <taxon>Eukaryota</taxon>
        <taxon>Fungi</taxon>
        <taxon>Fungi incertae sedis</taxon>
        <taxon>Zoopagomycota</taxon>
        <taxon>Entomophthoromycotina</taxon>
        <taxon>Entomophthoromycetes</taxon>
        <taxon>Entomophthorales</taxon>
        <taxon>Entomophthoraceae</taxon>
        <taxon>Entomophthora</taxon>
    </lineage>
</organism>
<name>A0ACC2UL22_9FUNG</name>
<evidence type="ECO:0000313" key="2">
    <source>
        <dbReference type="Proteomes" id="UP001165960"/>
    </source>
</evidence>
<accession>A0ACC2UL22</accession>
<proteinExistence type="predicted"/>
<reference evidence="1" key="1">
    <citation type="submission" date="2022-04" db="EMBL/GenBank/DDBJ databases">
        <title>Genome of the entomopathogenic fungus Entomophthora muscae.</title>
        <authorList>
            <person name="Elya C."/>
            <person name="Lovett B.R."/>
            <person name="Lee E."/>
            <person name="Macias A.M."/>
            <person name="Hajek A.E."/>
            <person name="De Bivort B.L."/>
            <person name="Kasson M.T."/>
            <person name="De Fine Licht H.H."/>
            <person name="Stajich J.E."/>
        </authorList>
    </citation>
    <scope>NUCLEOTIDE SEQUENCE</scope>
    <source>
        <strain evidence="1">Berkeley</strain>
    </source>
</reference>
<dbReference type="Proteomes" id="UP001165960">
    <property type="component" value="Unassembled WGS sequence"/>
</dbReference>
<evidence type="ECO:0000313" key="1">
    <source>
        <dbReference type="EMBL" id="KAJ9087176.1"/>
    </source>
</evidence>
<sequence>MDNFTDGSGHYRAEGTRKSNYREMDSSVDMLIHNRGDSLVPRDPRQPSLYETTGSRQLGAWKEHYRSTKKTLSDLETFFLQRAQLEEEFSQRLLGLARQKLGEGESGNLASSLNSVKKEVEASAAAHLQLASRIREDLLQPSSQQATQVASSKRGLLTALLPKKQAQSNHLFLLERSKERLQEARQAGGDSTRFGVEQELQLAAARYEDASHHLQAEEERALRWIQAARNESYSIYPKHPLEIYQSPFRNMCY</sequence>